<evidence type="ECO:0000313" key="3">
    <source>
        <dbReference type="Proteomes" id="UP000245368"/>
    </source>
</evidence>
<feature type="chain" id="PRO_5016428429" evidence="1">
    <location>
        <begin position="34"/>
        <end position="225"/>
    </location>
</feature>
<sequence>MTQPSSLRSAAMPHRLRRLLALLALALPSVAAAYTTAPSGAQIEQAYQQGKALAKSPDSGYPGGPSLVYAVPDALKLEAEHGAVDAVLAGTPLERTRFQSFLAAIGEDPITAQQARERANVPDHTLTFIVYAHGSTPEDKNFQNQFSAAQLQLGNQTFKSSSIEKSETSTSLYPKTVGEIGVRDTGLVIYHFSIPDKLAQASGTLRFTDSTGKTFKLPVNLSKYP</sequence>
<gene>
    <name evidence="2" type="ORF">DKM44_07140</name>
</gene>
<accession>A0A2Z3JHK1</accession>
<dbReference type="RefSeq" id="WP_109826497.1">
    <property type="nucleotide sequence ID" value="NZ_CP029494.1"/>
</dbReference>
<reference evidence="2 3" key="1">
    <citation type="submission" date="2018-05" db="EMBL/GenBank/DDBJ databases">
        <title>Complete Genome Sequence of Deinococcus sp. strain 17bor-2.</title>
        <authorList>
            <person name="Srinivasan S."/>
        </authorList>
    </citation>
    <scope>NUCLEOTIDE SEQUENCE [LARGE SCALE GENOMIC DNA]</scope>
    <source>
        <strain evidence="2 3">17bor-2</strain>
    </source>
</reference>
<dbReference type="AlphaFoldDB" id="A0A2Z3JHK1"/>
<organism evidence="2 3">
    <name type="scientific">Deinococcus irradiatisoli</name>
    <dbReference type="NCBI Taxonomy" id="2202254"/>
    <lineage>
        <taxon>Bacteria</taxon>
        <taxon>Thermotogati</taxon>
        <taxon>Deinococcota</taxon>
        <taxon>Deinococci</taxon>
        <taxon>Deinococcales</taxon>
        <taxon>Deinococcaceae</taxon>
        <taxon>Deinococcus</taxon>
    </lineage>
</organism>
<evidence type="ECO:0000256" key="1">
    <source>
        <dbReference type="SAM" id="SignalP"/>
    </source>
</evidence>
<keyword evidence="1" id="KW-0732">Signal</keyword>
<protein>
    <submittedName>
        <fullName evidence="2">Uncharacterized protein</fullName>
    </submittedName>
</protein>
<name>A0A2Z3JHK1_9DEIO</name>
<evidence type="ECO:0000313" key="2">
    <source>
        <dbReference type="EMBL" id="AWN23031.1"/>
    </source>
</evidence>
<keyword evidence="3" id="KW-1185">Reference proteome</keyword>
<dbReference type="EMBL" id="CP029494">
    <property type="protein sequence ID" value="AWN23031.1"/>
    <property type="molecule type" value="Genomic_DNA"/>
</dbReference>
<feature type="signal peptide" evidence="1">
    <location>
        <begin position="1"/>
        <end position="33"/>
    </location>
</feature>
<dbReference type="KEGG" id="dez:DKM44_07140"/>
<proteinExistence type="predicted"/>
<dbReference type="Proteomes" id="UP000245368">
    <property type="component" value="Chromosome"/>
</dbReference>